<dbReference type="SUPFAM" id="SSF55248">
    <property type="entry name" value="PCD-like"/>
    <property type="match status" value="1"/>
</dbReference>
<dbReference type="PANTHER" id="PTHR12599">
    <property type="entry name" value="PTERIN-4-ALPHA-CARBINOLAMINE DEHYDRATASE"/>
    <property type="match status" value="1"/>
</dbReference>
<dbReference type="EC" id="4.2.1.96" evidence="4"/>
<dbReference type="RefSeq" id="WP_283223728.1">
    <property type="nucleotide sequence ID" value="NZ_JASGBH010000003.1"/>
</dbReference>
<accession>A0ABT6X5E3</accession>
<dbReference type="PANTHER" id="PTHR12599:SF0">
    <property type="entry name" value="PTERIN-4-ALPHA-CARBINOLAMINE DEHYDRATASE"/>
    <property type="match status" value="1"/>
</dbReference>
<sequence length="118" mass="13440">MSTDSFRLPLCVPLNTQQTEDGLRQLQGWHWDREHGSIAKTWVFDRFTTAAEFFAQLAVLAEQQDHHPEVTSAYTRMQVRLWTHDVQGISSRDFALAHALDALVAAVFSNRLSTQDTP</sequence>
<dbReference type="InterPro" id="IPR001533">
    <property type="entry name" value="Pterin_deHydtase"/>
</dbReference>
<protein>
    <recommendedName>
        <fullName evidence="4">Putative pterin-4-alpha-carbinolamine dehydratase</fullName>
        <shortName evidence="4">PHS</shortName>
        <ecNumber evidence="4">4.2.1.96</ecNumber>
    </recommendedName>
    <alternativeName>
        <fullName evidence="4">4-alpha-hydroxy-tetrahydropterin dehydratase</fullName>
    </alternativeName>
    <alternativeName>
        <fullName evidence="4">Pterin carbinolamine dehydratase</fullName>
        <shortName evidence="4">PCD</shortName>
    </alternativeName>
</protein>
<evidence type="ECO:0000256" key="3">
    <source>
        <dbReference type="ARBA" id="ARBA00023239"/>
    </source>
</evidence>
<name>A0ABT6X5E3_9BURK</name>
<reference evidence="5" key="1">
    <citation type="submission" date="2023-05" db="EMBL/GenBank/DDBJ databases">
        <title>Limnohabitans sp. strain HM2-2 Genome sequencing and assembly.</title>
        <authorList>
            <person name="Jung Y."/>
        </authorList>
    </citation>
    <scope>NUCLEOTIDE SEQUENCE</scope>
    <source>
        <strain evidence="5">HM2-2</strain>
    </source>
</reference>
<comment type="similarity">
    <text evidence="2 4">Belongs to the pterin-4-alpha-carbinolamine dehydratase family.</text>
</comment>
<dbReference type="Proteomes" id="UP001431902">
    <property type="component" value="Unassembled WGS sequence"/>
</dbReference>
<keyword evidence="6" id="KW-1185">Reference proteome</keyword>
<evidence type="ECO:0000313" key="6">
    <source>
        <dbReference type="Proteomes" id="UP001431902"/>
    </source>
</evidence>
<evidence type="ECO:0000256" key="2">
    <source>
        <dbReference type="ARBA" id="ARBA00006472"/>
    </source>
</evidence>
<evidence type="ECO:0000256" key="1">
    <source>
        <dbReference type="ARBA" id="ARBA00001554"/>
    </source>
</evidence>
<dbReference type="EMBL" id="JASGBH010000003">
    <property type="protein sequence ID" value="MDI9233332.1"/>
    <property type="molecule type" value="Genomic_DNA"/>
</dbReference>
<organism evidence="5 6">
    <name type="scientific">Limnohabitans lacus</name>
    <dbReference type="NCBI Taxonomy" id="3045173"/>
    <lineage>
        <taxon>Bacteria</taxon>
        <taxon>Pseudomonadati</taxon>
        <taxon>Pseudomonadota</taxon>
        <taxon>Betaproteobacteria</taxon>
        <taxon>Burkholderiales</taxon>
        <taxon>Comamonadaceae</taxon>
        <taxon>Limnohabitans</taxon>
    </lineage>
</organism>
<evidence type="ECO:0000313" key="5">
    <source>
        <dbReference type="EMBL" id="MDI9233332.1"/>
    </source>
</evidence>
<dbReference type="Gene3D" id="3.30.1360.20">
    <property type="entry name" value="Transcriptional coactivator/pterin dehydratase"/>
    <property type="match status" value="1"/>
</dbReference>
<dbReference type="Pfam" id="PF01329">
    <property type="entry name" value="Pterin_4a"/>
    <property type="match status" value="1"/>
</dbReference>
<gene>
    <name evidence="5" type="ORF">QLQ16_05705</name>
</gene>
<comment type="caution">
    <text evidence="5">The sequence shown here is derived from an EMBL/GenBank/DDBJ whole genome shotgun (WGS) entry which is preliminary data.</text>
</comment>
<evidence type="ECO:0000256" key="4">
    <source>
        <dbReference type="HAMAP-Rule" id="MF_00434"/>
    </source>
</evidence>
<proteinExistence type="inferred from homology"/>
<comment type="catalytic activity">
    <reaction evidence="1 4">
        <text>(4aS,6R)-4a-hydroxy-L-erythro-5,6,7,8-tetrahydrobiopterin = (6R)-L-erythro-6,7-dihydrobiopterin + H2O</text>
        <dbReference type="Rhea" id="RHEA:11920"/>
        <dbReference type="ChEBI" id="CHEBI:15377"/>
        <dbReference type="ChEBI" id="CHEBI:15642"/>
        <dbReference type="ChEBI" id="CHEBI:43120"/>
        <dbReference type="EC" id="4.2.1.96"/>
    </reaction>
</comment>
<keyword evidence="3 4" id="KW-0456">Lyase</keyword>
<dbReference type="HAMAP" id="MF_00434">
    <property type="entry name" value="Pterin_4_alpha"/>
    <property type="match status" value="1"/>
</dbReference>
<dbReference type="InterPro" id="IPR036428">
    <property type="entry name" value="PCD_sf"/>
</dbReference>